<dbReference type="InterPro" id="IPR013780">
    <property type="entry name" value="Glyco_hydro_b"/>
</dbReference>
<protein>
    <recommendedName>
        <fullName evidence="6">META domain containing protein</fullName>
    </recommendedName>
</protein>
<dbReference type="Pfam" id="PF09149">
    <property type="entry name" value="DUF1935"/>
    <property type="match status" value="1"/>
</dbReference>
<dbReference type="SUPFAM" id="SSF101601">
    <property type="entry name" value="Smp-1-like"/>
    <property type="match status" value="1"/>
</dbReference>
<dbReference type="Gene3D" id="2.60.40.1180">
    <property type="entry name" value="Golgi alpha-mannosidase II"/>
    <property type="match status" value="1"/>
</dbReference>
<gene>
    <name evidence="4" type="ORF">DPX39_050028200</name>
    <name evidence="3" type="ORF">DPX39_050028500</name>
</gene>
<dbReference type="PANTHER" id="PTHR47047:SF8">
    <property type="entry name" value="CYSTEINE PEPTIDASE, PUTATIVE-RELATED"/>
    <property type="match status" value="1"/>
</dbReference>
<sequence length="446" mass="48837">MMDITALCGNYRLCEIDGKTCSEEVFIALEASGGGVEVVAMVGNTLCGRACVNGDRISANLTSTMRQVEEEMMRIESLLTCGFKAGFTCEQSDIILTLTGEQSVFTLERDVLCDIKFGEYTLCEFNGEPVASDEMVLTLLPAVVDGALVIAQFKNSLRGELELRNGRLRGVIASTMCEVDGSLKCAEEAFLSATRGDGIKVCSDDHRLVLKDDHNVFVYVLRPAIPENLVSEYLLKSFNGESVEAERRVMFRFSQSADGVGTDVVASVANTIRGKVRVDDGKLKSKVMSSRRKGNESEMRFENALKEGFKAGFSWSLDDTVLTLECDGNRLIFVKVAAVPCENGRPGYIGDKVSRCFKAHDDARVYRIINTVESKWAFYNDTTEYNFNVSVTFGRKSKVRGLANTSIETNEEGLTVASVSVAPGATEMFVAGDVNGYKCSYDAVHQ</sequence>
<evidence type="ECO:0000313" key="4">
    <source>
        <dbReference type="EMBL" id="RHW72483.1"/>
    </source>
</evidence>
<comment type="caution">
    <text evidence="4">The sequence shown here is derived from an EMBL/GenBank/DDBJ whole genome shotgun (WGS) entry which is preliminary data.</text>
</comment>
<evidence type="ECO:0000313" key="5">
    <source>
        <dbReference type="Proteomes" id="UP000266743"/>
    </source>
</evidence>
<reference evidence="4 5" key="1">
    <citation type="submission" date="2018-09" db="EMBL/GenBank/DDBJ databases">
        <title>whole genome sequence of T. equiperdum IVM-t1 strain.</title>
        <authorList>
            <person name="Suganuma K."/>
        </authorList>
    </citation>
    <scope>NUCLEOTIDE SEQUENCE [LARGE SCALE GENOMIC DNA]</scope>
    <source>
        <strain evidence="4 5">IVM-t1</strain>
    </source>
</reference>
<dbReference type="AlphaFoldDB" id="A0A3L6L727"/>
<dbReference type="EMBL" id="QSBY01000005">
    <property type="protein sequence ID" value="RHW72483.1"/>
    <property type="molecule type" value="Genomic_DNA"/>
</dbReference>
<dbReference type="PANTHER" id="PTHR47047">
    <property type="entry name" value="PUTATIVE-RELATED-RELATED"/>
    <property type="match status" value="1"/>
</dbReference>
<feature type="domain" description="DUF306" evidence="1">
    <location>
        <begin position="9"/>
        <end position="103"/>
    </location>
</feature>
<evidence type="ECO:0000259" key="2">
    <source>
        <dbReference type="Pfam" id="PF09149"/>
    </source>
</evidence>
<name>A0A3L6L727_9TRYP</name>
<dbReference type="EMBL" id="QSBY01000005">
    <property type="protein sequence ID" value="RHW72444.1"/>
    <property type="molecule type" value="Genomic_DNA"/>
</dbReference>
<dbReference type="Proteomes" id="UP000266743">
    <property type="component" value="Chromosome 5"/>
</dbReference>
<accession>A0A3L6L727</accession>
<dbReference type="Pfam" id="PF03724">
    <property type="entry name" value="META"/>
    <property type="match status" value="2"/>
</dbReference>
<evidence type="ECO:0000259" key="1">
    <source>
        <dbReference type="Pfam" id="PF03724"/>
    </source>
</evidence>
<dbReference type="InterPro" id="IPR038670">
    <property type="entry name" value="HslJ-like_sf"/>
</dbReference>
<feature type="domain" description="DUF1935" evidence="2">
    <location>
        <begin position="342"/>
        <end position="444"/>
    </location>
</feature>
<dbReference type="InterPro" id="IPR015232">
    <property type="entry name" value="DUF1935"/>
</dbReference>
<feature type="domain" description="DUF306" evidence="1">
    <location>
        <begin position="229"/>
        <end position="332"/>
    </location>
</feature>
<evidence type="ECO:0008006" key="6">
    <source>
        <dbReference type="Google" id="ProtNLM"/>
    </source>
</evidence>
<dbReference type="InterPro" id="IPR036310">
    <property type="entry name" value="Smp-1-like_sf"/>
</dbReference>
<dbReference type="InterPro" id="IPR005184">
    <property type="entry name" value="DUF306_Meta_HslJ"/>
</dbReference>
<organism evidence="4">
    <name type="scientific">Trypanosoma brucei equiperdum</name>
    <dbReference type="NCBI Taxonomy" id="630700"/>
    <lineage>
        <taxon>Eukaryota</taxon>
        <taxon>Discoba</taxon>
        <taxon>Euglenozoa</taxon>
        <taxon>Kinetoplastea</taxon>
        <taxon>Metakinetoplastina</taxon>
        <taxon>Trypanosomatida</taxon>
        <taxon>Trypanosomatidae</taxon>
        <taxon>Trypanosoma</taxon>
    </lineage>
</organism>
<dbReference type="Gene3D" id="2.40.128.270">
    <property type="match status" value="1"/>
</dbReference>
<proteinExistence type="predicted"/>
<evidence type="ECO:0000313" key="3">
    <source>
        <dbReference type="EMBL" id="RHW72444.1"/>
    </source>
</evidence>